<name>A0A401Z0D1_9ACTN</name>
<gene>
    <name evidence="1" type="ORF">EHYA_08085</name>
</gene>
<evidence type="ECO:0000313" key="1">
    <source>
        <dbReference type="EMBL" id="GCE00360.1"/>
    </source>
</evidence>
<dbReference type="SUPFAM" id="SSF48371">
    <property type="entry name" value="ARM repeat"/>
    <property type="match status" value="1"/>
</dbReference>
<dbReference type="Proteomes" id="UP000286931">
    <property type="component" value="Unassembled WGS sequence"/>
</dbReference>
<dbReference type="InterPro" id="IPR014825">
    <property type="entry name" value="DNA_alkylation"/>
</dbReference>
<organism evidence="1 2">
    <name type="scientific">Embleya hyalina</name>
    <dbReference type="NCBI Taxonomy" id="516124"/>
    <lineage>
        <taxon>Bacteria</taxon>
        <taxon>Bacillati</taxon>
        <taxon>Actinomycetota</taxon>
        <taxon>Actinomycetes</taxon>
        <taxon>Kitasatosporales</taxon>
        <taxon>Streptomycetaceae</taxon>
        <taxon>Embleya</taxon>
    </lineage>
</organism>
<dbReference type="InterPro" id="IPR016024">
    <property type="entry name" value="ARM-type_fold"/>
</dbReference>
<dbReference type="AlphaFoldDB" id="A0A401Z0D1"/>
<reference evidence="1 2" key="1">
    <citation type="submission" date="2018-12" db="EMBL/GenBank/DDBJ databases">
        <title>Draft genome sequence of Embleya hyalina NBRC 13850T.</title>
        <authorList>
            <person name="Komaki H."/>
            <person name="Hosoyama A."/>
            <person name="Kimura A."/>
            <person name="Ichikawa N."/>
            <person name="Tamura T."/>
        </authorList>
    </citation>
    <scope>NUCLEOTIDE SEQUENCE [LARGE SCALE GENOMIC DNA]</scope>
    <source>
        <strain evidence="1 2">NBRC 13850</strain>
    </source>
</reference>
<dbReference type="EMBL" id="BIFH01000039">
    <property type="protein sequence ID" value="GCE00360.1"/>
    <property type="molecule type" value="Genomic_DNA"/>
</dbReference>
<comment type="caution">
    <text evidence="1">The sequence shown here is derived from an EMBL/GenBank/DDBJ whole genome shotgun (WGS) entry which is preliminary data.</text>
</comment>
<keyword evidence="2" id="KW-1185">Reference proteome</keyword>
<evidence type="ECO:0000313" key="2">
    <source>
        <dbReference type="Proteomes" id="UP000286931"/>
    </source>
</evidence>
<protein>
    <submittedName>
        <fullName evidence="1">DNA alkylation repair protein</fullName>
    </submittedName>
</protein>
<dbReference type="Gene3D" id="1.25.10.90">
    <property type="match status" value="1"/>
</dbReference>
<proteinExistence type="predicted"/>
<dbReference type="Pfam" id="PF08713">
    <property type="entry name" value="DNA_alkylation"/>
    <property type="match status" value="1"/>
</dbReference>
<sequence>MAGPTETGPERERPDRDARILELQVDFMSSGPTRLAPPRTVTHTTYGGPMFDPDEATAVLLADLAALGTPARAVAEKAYLKSDLDFLGVTVPVLRKTVTAATRARPAPTRPELLAWIEVLWSRRLHESRFAAIELLRIRLRVLTRADLPLIERLIREAAGWVYVDMLAEKVAGPLMGRAPADFGTADAWAGDADFWLRRSALLALLPGIRAGAPDAVRFDRYADSMLEEKEFFVRKAIGWVLREISRRDPAYVIAWTEAHRSRMSGVTFREAVRRLPEADAARLRAG</sequence>
<dbReference type="PANTHER" id="PTHR34070">
    <property type="entry name" value="ARMADILLO-TYPE FOLD"/>
    <property type="match status" value="1"/>
</dbReference>
<accession>A0A401Z0D1</accession>
<dbReference type="PANTHER" id="PTHR34070:SF1">
    <property type="entry name" value="DNA ALKYLATION REPAIR PROTEIN"/>
    <property type="match status" value="1"/>
</dbReference>